<name>A0ABN7RPV1_OIKDI</name>
<sequence>MKVTSCAILFVLGSKAMSFYELNSIYEDCIDGMYAKYLSENGDNYFRFLQDVDRECENLLQMYIDKSKISA</sequence>
<evidence type="ECO:0000256" key="1">
    <source>
        <dbReference type="SAM" id="SignalP"/>
    </source>
</evidence>
<evidence type="ECO:0000313" key="3">
    <source>
        <dbReference type="Proteomes" id="UP001158576"/>
    </source>
</evidence>
<dbReference type="Proteomes" id="UP001158576">
    <property type="component" value="Chromosome PAR"/>
</dbReference>
<protein>
    <submittedName>
        <fullName evidence="2">Oidioi.mRNA.OKI2018_I69.PAR.g9579.t1.cds</fullName>
    </submittedName>
</protein>
<gene>
    <name evidence="2" type="ORF">OKIOD_LOCUS1137</name>
</gene>
<accession>A0ABN7RPV1</accession>
<keyword evidence="3" id="KW-1185">Reference proteome</keyword>
<evidence type="ECO:0000313" key="2">
    <source>
        <dbReference type="EMBL" id="CAG5080409.1"/>
    </source>
</evidence>
<organism evidence="2 3">
    <name type="scientific">Oikopleura dioica</name>
    <name type="common">Tunicate</name>
    <dbReference type="NCBI Taxonomy" id="34765"/>
    <lineage>
        <taxon>Eukaryota</taxon>
        <taxon>Metazoa</taxon>
        <taxon>Chordata</taxon>
        <taxon>Tunicata</taxon>
        <taxon>Appendicularia</taxon>
        <taxon>Copelata</taxon>
        <taxon>Oikopleuridae</taxon>
        <taxon>Oikopleura</taxon>
    </lineage>
</organism>
<reference evidence="2 3" key="1">
    <citation type="submission" date="2021-04" db="EMBL/GenBank/DDBJ databases">
        <authorList>
            <person name="Bliznina A."/>
        </authorList>
    </citation>
    <scope>NUCLEOTIDE SEQUENCE [LARGE SCALE GENOMIC DNA]</scope>
</reference>
<feature type="chain" id="PRO_5046687238" evidence="1">
    <location>
        <begin position="19"/>
        <end position="71"/>
    </location>
</feature>
<proteinExistence type="predicted"/>
<keyword evidence="1" id="KW-0732">Signal</keyword>
<dbReference type="EMBL" id="OU015568">
    <property type="protein sequence ID" value="CAG5080409.1"/>
    <property type="molecule type" value="Genomic_DNA"/>
</dbReference>
<feature type="signal peptide" evidence="1">
    <location>
        <begin position="1"/>
        <end position="18"/>
    </location>
</feature>